<dbReference type="PANTHER" id="PTHR31569:SF4">
    <property type="entry name" value="SWIM-TYPE DOMAIN-CONTAINING PROTEIN"/>
    <property type="match status" value="1"/>
</dbReference>
<dbReference type="PROSITE" id="PS50966">
    <property type="entry name" value="ZF_SWIM"/>
    <property type="match status" value="1"/>
</dbReference>
<sequence length="741" mass="85077">MFSSSSPPRPKRKAPSTSTPERSTKRAGPSINDIPSSADSTLLRVPPRLMHIRRAVFLLQETIGWSAEQFDQCWPFMDNFWVLDQTRQITKKHTVASYWYCRLWAGPGASEGSGKKAKKLRRAESCRMKLKMVKQFSSINPDILLSVSLSLHQDKKDENQCFEHNHTLEYIDHITLNSFIQTTAADLIEHGYAPASIKQILTGIKYPVNAIALFEAGGKRVTLNDIHNAGHAWQSKNPDIRIQGARELWQEQLDSCLTFLTKQKDVYSANISVKRKVDGQMGHGIIFATAGRILTLRRRGHLAIMDSAHHTNSLKWFLFTVMVRDESGKWIPCAHMLSQYEDGDIIREFLKVIRRWSGGPEGWRLRYFITGDSAAEQRGVRGAFQGSKEGTTEVSHFLCRKHSERTLKRNLGAQDCKAAYQHIYSALYFKHTKMGCEQSIEAAIQEGPPRERDYIRREWWETRQNWAYYARQHSCLLLQCMTTNAVETWHNSIKSAANGEAAMVKFSLSGCASHILRIGDQWEHRAHATAINFRTTCLPECSEEPALLKFPEPVQRLIVEQRRKGLELADEGELPKYELSDDLVCTCLFYRQYQLPCAHLWQYHTMSGVFNESHWGKWAYMFEDCGFEVYEGTTKTYQISEICNAIDGPSRQMLEVREVLDNIEAKFSEIEELTSTMDQDVRRFWGNKWVDLLRMLTGDIRRRGAEQALEELRAEGHRPEEMELAAGWRASSDGYRSEDEG</sequence>
<dbReference type="Proteomes" id="UP001590950">
    <property type="component" value="Unassembled WGS sequence"/>
</dbReference>
<keyword evidence="5" id="KW-1185">Reference proteome</keyword>
<accession>A0ABR4AN40</accession>
<feature type="region of interest" description="Disordered" evidence="2">
    <location>
        <begin position="714"/>
        <end position="741"/>
    </location>
</feature>
<gene>
    <name evidence="4" type="ORF">N7G274_001171</name>
</gene>
<keyword evidence="1" id="KW-0863">Zinc-finger</keyword>
<dbReference type="InterPro" id="IPR007527">
    <property type="entry name" value="Znf_SWIM"/>
</dbReference>
<name>A0ABR4AN40_9LECA</name>
<evidence type="ECO:0000256" key="2">
    <source>
        <dbReference type="SAM" id="MobiDB-lite"/>
    </source>
</evidence>
<feature type="region of interest" description="Disordered" evidence="2">
    <location>
        <begin position="1"/>
        <end position="39"/>
    </location>
</feature>
<proteinExistence type="predicted"/>
<protein>
    <recommendedName>
        <fullName evidence="3">SWIM-type domain-containing protein</fullName>
    </recommendedName>
</protein>
<dbReference type="EMBL" id="JBEFKJ010000003">
    <property type="protein sequence ID" value="KAL2047152.1"/>
    <property type="molecule type" value="Genomic_DNA"/>
</dbReference>
<evidence type="ECO:0000313" key="4">
    <source>
        <dbReference type="EMBL" id="KAL2047152.1"/>
    </source>
</evidence>
<evidence type="ECO:0000259" key="3">
    <source>
        <dbReference type="PROSITE" id="PS50966"/>
    </source>
</evidence>
<reference evidence="4 5" key="1">
    <citation type="submission" date="2024-09" db="EMBL/GenBank/DDBJ databases">
        <title>Rethinking Asexuality: The Enigmatic Case of Functional Sexual Genes in Lepraria (Stereocaulaceae).</title>
        <authorList>
            <person name="Doellman M."/>
            <person name="Sun Y."/>
            <person name="Barcenas-Pena A."/>
            <person name="Lumbsch H.T."/>
            <person name="Grewe F."/>
        </authorList>
    </citation>
    <scope>NUCLEOTIDE SEQUENCE [LARGE SCALE GENOMIC DNA]</scope>
    <source>
        <strain evidence="4 5">Mercado 3170</strain>
    </source>
</reference>
<comment type="caution">
    <text evidence="4">The sequence shown here is derived from an EMBL/GenBank/DDBJ whole genome shotgun (WGS) entry which is preliminary data.</text>
</comment>
<evidence type="ECO:0000313" key="5">
    <source>
        <dbReference type="Proteomes" id="UP001590950"/>
    </source>
</evidence>
<evidence type="ECO:0000256" key="1">
    <source>
        <dbReference type="PROSITE-ProRule" id="PRU00325"/>
    </source>
</evidence>
<dbReference type="InterPro" id="IPR052579">
    <property type="entry name" value="Zinc_finger_SWIM"/>
</dbReference>
<feature type="domain" description="SWIM-type" evidence="3">
    <location>
        <begin position="577"/>
        <end position="608"/>
    </location>
</feature>
<keyword evidence="1" id="KW-0862">Zinc</keyword>
<keyword evidence="1" id="KW-0479">Metal-binding</keyword>
<dbReference type="PANTHER" id="PTHR31569">
    <property type="entry name" value="SWIM-TYPE DOMAIN-CONTAINING PROTEIN"/>
    <property type="match status" value="1"/>
</dbReference>
<organism evidence="4 5">
    <name type="scientific">Stereocaulon virgatum</name>
    <dbReference type="NCBI Taxonomy" id="373712"/>
    <lineage>
        <taxon>Eukaryota</taxon>
        <taxon>Fungi</taxon>
        <taxon>Dikarya</taxon>
        <taxon>Ascomycota</taxon>
        <taxon>Pezizomycotina</taxon>
        <taxon>Lecanoromycetes</taxon>
        <taxon>OSLEUM clade</taxon>
        <taxon>Lecanoromycetidae</taxon>
        <taxon>Lecanorales</taxon>
        <taxon>Lecanorineae</taxon>
        <taxon>Stereocaulaceae</taxon>
        <taxon>Stereocaulon</taxon>
    </lineage>
</organism>